<dbReference type="KEGG" id="amuc:Pan181_01610"/>
<protein>
    <submittedName>
        <fullName evidence="2">Chromosome partition protein Smc</fullName>
    </submittedName>
</protein>
<feature type="coiled-coil region" evidence="1">
    <location>
        <begin position="30"/>
        <end position="117"/>
    </location>
</feature>
<keyword evidence="3" id="KW-1185">Reference proteome</keyword>
<name>A0A518AH00_9BACT</name>
<sequence length="283" mass="31439">MNLIGKIFVLVIVLMSLLFMTLAMAVYSTHKNWKTAYNQLDAKYKQLDSEYKQANSAAQLTEAQLRGQLDASQSDVGRLQSERQSLIARNEDIQTEINNLKQESRDATAAVASTQANAERLSGENSVLRDNVIAANEAADESFKKTQEATGKLHDAKLELANNIESVSELTAEVARMRVLMTREGLNPDMPLDNTVPRVGGFVSSIRRRAGDEMIEITIGSDDGIRPEHTVEIFRMTNDPNQSKYLGRAQVLSTDGDRAYARILPNLKKGRIEEGDRVATRLN</sequence>
<keyword evidence="1" id="KW-0175">Coiled coil</keyword>
<dbReference type="EMBL" id="CP036278">
    <property type="protein sequence ID" value="QDU53982.1"/>
    <property type="molecule type" value="Genomic_DNA"/>
</dbReference>
<dbReference type="RefSeq" id="WP_145245018.1">
    <property type="nucleotide sequence ID" value="NZ_CP036278.1"/>
</dbReference>
<dbReference type="Proteomes" id="UP000315750">
    <property type="component" value="Chromosome"/>
</dbReference>
<dbReference type="OrthoDB" id="253764at2"/>
<reference evidence="2 3" key="1">
    <citation type="submission" date="2019-02" db="EMBL/GenBank/DDBJ databases">
        <title>Deep-cultivation of Planctomycetes and their phenomic and genomic characterization uncovers novel biology.</title>
        <authorList>
            <person name="Wiegand S."/>
            <person name="Jogler M."/>
            <person name="Boedeker C."/>
            <person name="Pinto D."/>
            <person name="Vollmers J."/>
            <person name="Rivas-Marin E."/>
            <person name="Kohn T."/>
            <person name="Peeters S.H."/>
            <person name="Heuer A."/>
            <person name="Rast P."/>
            <person name="Oberbeckmann S."/>
            <person name="Bunk B."/>
            <person name="Jeske O."/>
            <person name="Meyerdierks A."/>
            <person name="Storesund J.E."/>
            <person name="Kallscheuer N."/>
            <person name="Luecker S."/>
            <person name="Lage O.M."/>
            <person name="Pohl T."/>
            <person name="Merkel B.J."/>
            <person name="Hornburger P."/>
            <person name="Mueller R.-W."/>
            <person name="Bruemmer F."/>
            <person name="Labrenz M."/>
            <person name="Spormann A.M."/>
            <person name="Op den Camp H."/>
            <person name="Overmann J."/>
            <person name="Amann R."/>
            <person name="Jetten M.S.M."/>
            <person name="Mascher T."/>
            <person name="Medema M.H."/>
            <person name="Devos D.P."/>
            <person name="Kaster A.-K."/>
            <person name="Ovreas L."/>
            <person name="Rohde M."/>
            <person name="Galperin M.Y."/>
            <person name="Jogler C."/>
        </authorList>
    </citation>
    <scope>NUCLEOTIDE SEQUENCE [LARGE SCALE GENOMIC DNA]</scope>
    <source>
        <strain evidence="2 3">Pan181</strain>
    </source>
</reference>
<accession>A0A518AH00</accession>
<gene>
    <name evidence="2" type="primary">smc_1</name>
    <name evidence="2" type="ORF">Pan181_01610</name>
</gene>
<evidence type="ECO:0000313" key="3">
    <source>
        <dbReference type="Proteomes" id="UP000315750"/>
    </source>
</evidence>
<evidence type="ECO:0000313" key="2">
    <source>
        <dbReference type="EMBL" id="QDU53982.1"/>
    </source>
</evidence>
<evidence type="ECO:0000256" key="1">
    <source>
        <dbReference type="SAM" id="Coils"/>
    </source>
</evidence>
<organism evidence="2 3">
    <name type="scientific">Aeoliella mucimassa</name>
    <dbReference type="NCBI Taxonomy" id="2527972"/>
    <lineage>
        <taxon>Bacteria</taxon>
        <taxon>Pseudomonadati</taxon>
        <taxon>Planctomycetota</taxon>
        <taxon>Planctomycetia</taxon>
        <taxon>Pirellulales</taxon>
        <taxon>Lacipirellulaceae</taxon>
        <taxon>Aeoliella</taxon>
    </lineage>
</organism>
<proteinExistence type="predicted"/>
<dbReference type="AlphaFoldDB" id="A0A518AH00"/>